<accession>A0AAV7IKL4</accession>
<dbReference type="AlphaFoldDB" id="A0AAV7IKL4"/>
<feature type="compositionally biased region" description="Basic and acidic residues" evidence="1">
    <location>
        <begin position="119"/>
        <end position="138"/>
    </location>
</feature>
<proteinExistence type="predicted"/>
<feature type="compositionally biased region" description="Acidic residues" evidence="1">
    <location>
        <begin position="96"/>
        <end position="118"/>
    </location>
</feature>
<sequence>MKGATEVIFVRATDQGTRRNRPRGVVSRECGDTYPRGKPIVYTRHIQHTTEYRFKKERYKYPIQVVVVRRRCAARPGNPNRDRGIEWEQITKNPNSEEEEEEEAEDKDEEEEEEEEEREREREEELEDTKEHTRSRDFRLKSLRKIIAGGGGIVLLVLLSRERQNKKKVFKKKGNKRKKKVKEESVKERQRDKARFFKARA</sequence>
<protein>
    <submittedName>
        <fullName evidence="2">Uncharacterized protein</fullName>
    </submittedName>
</protein>
<feature type="region of interest" description="Disordered" evidence="1">
    <location>
        <begin position="168"/>
        <end position="201"/>
    </location>
</feature>
<organism evidence="2 3">
    <name type="scientific">Cotesia glomerata</name>
    <name type="common">Lepidopteran parasitic wasp</name>
    <name type="synonym">Apanteles glomeratus</name>
    <dbReference type="NCBI Taxonomy" id="32391"/>
    <lineage>
        <taxon>Eukaryota</taxon>
        <taxon>Metazoa</taxon>
        <taxon>Ecdysozoa</taxon>
        <taxon>Arthropoda</taxon>
        <taxon>Hexapoda</taxon>
        <taxon>Insecta</taxon>
        <taxon>Pterygota</taxon>
        <taxon>Neoptera</taxon>
        <taxon>Endopterygota</taxon>
        <taxon>Hymenoptera</taxon>
        <taxon>Apocrita</taxon>
        <taxon>Ichneumonoidea</taxon>
        <taxon>Braconidae</taxon>
        <taxon>Microgastrinae</taxon>
        <taxon>Cotesia</taxon>
    </lineage>
</organism>
<reference evidence="2 3" key="1">
    <citation type="journal article" date="2021" name="J. Hered.">
        <title>A chromosome-level genome assembly of the parasitoid wasp, Cotesia glomerata (Hymenoptera: Braconidae).</title>
        <authorList>
            <person name="Pinto B.J."/>
            <person name="Weis J.J."/>
            <person name="Gamble T."/>
            <person name="Ode P.J."/>
            <person name="Paul R."/>
            <person name="Zaspel J.M."/>
        </authorList>
    </citation>
    <scope>NUCLEOTIDE SEQUENCE [LARGE SCALE GENOMIC DNA]</scope>
    <source>
        <strain evidence="2">CgM1</strain>
    </source>
</reference>
<evidence type="ECO:0000256" key="1">
    <source>
        <dbReference type="SAM" id="MobiDB-lite"/>
    </source>
</evidence>
<dbReference type="EMBL" id="JAHXZJ010001494">
    <property type="protein sequence ID" value="KAH0551317.1"/>
    <property type="molecule type" value="Genomic_DNA"/>
</dbReference>
<feature type="region of interest" description="Disordered" evidence="1">
    <location>
        <begin position="74"/>
        <end position="138"/>
    </location>
</feature>
<gene>
    <name evidence="2" type="ORF">KQX54_001559</name>
</gene>
<evidence type="ECO:0000313" key="2">
    <source>
        <dbReference type="EMBL" id="KAH0551317.1"/>
    </source>
</evidence>
<name>A0AAV7IKL4_COTGL</name>
<keyword evidence="3" id="KW-1185">Reference proteome</keyword>
<feature type="compositionally biased region" description="Basic residues" evidence="1">
    <location>
        <begin position="168"/>
        <end position="180"/>
    </location>
</feature>
<evidence type="ECO:0000313" key="3">
    <source>
        <dbReference type="Proteomes" id="UP000826195"/>
    </source>
</evidence>
<dbReference type="Proteomes" id="UP000826195">
    <property type="component" value="Unassembled WGS sequence"/>
</dbReference>
<comment type="caution">
    <text evidence="2">The sequence shown here is derived from an EMBL/GenBank/DDBJ whole genome shotgun (WGS) entry which is preliminary data.</text>
</comment>
<feature type="compositionally biased region" description="Basic and acidic residues" evidence="1">
    <location>
        <begin position="181"/>
        <end position="195"/>
    </location>
</feature>